<gene>
    <name evidence="1" type="ORF">WM40_20030</name>
</gene>
<keyword evidence="2" id="KW-1185">Reference proteome</keyword>
<dbReference type="Proteomes" id="UP000033618">
    <property type="component" value="Unassembled WGS sequence"/>
</dbReference>
<dbReference type="RefSeq" id="WP_024905776.1">
    <property type="nucleotide sequence ID" value="NZ_CADFGU010000004.1"/>
</dbReference>
<dbReference type="AlphaFoldDB" id="A0A0F5JVS9"/>
<proteinExistence type="predicted"/>
<name>A0A0F5JVS9_9BURK</name>
<sequence>MAKKSDSKNLSCKPEGVPTDKMAVRFQGRFIMVRTTCEVDTPNVGGAPQLAAVTAPRLAPP</sequence>
<evidence type="ECO:0000313" key="2">
    <source>
        <dbReference type="Proteomes" id="UP000033618"/>
    </source>
</evidence>
<comment type="caution">
    <text evidence="1">The sequence shown here is derived from an EMBL/GenBank/DDBJ whole genome shotgun (WGS) entry which is preliminary data.</text>
</comment>
<organism evidence="1 2">
    <name type="scientific">Robbsia andropogonis</name>
    <dbReference type="NCBI Taxonomy" id="28092"/>
    <lineage>
        <taxon>Bacteria</taxon>
        <taxon>Pseudomonadati</taxon>
        <taxon>Pseudomonadota</taxon>
        <taxon>Betaproteobacteria</taxon>
        <taxon>Burkholderiales</taxon>
        <taxon>Burkholderiaceae</taxon>
        <taxon>Robbsia</taxon>
    </lineage>
</organism>
<dbReference type="EMBL" id="LAQU01000027">
    <property type="protein sequence ID" value="KKB61971.1"/>
    <property type="molecule type" value="Genomic_DNA"/>
</dbReference>
<accession>A0A0F5JVS9</accession>
<protein>
    <submittedName>
        <fullName evidence="1">Uncharacterized protein</fullName>
    </submittedName>
</protein>
<dbReference type="PATRIC" id="fig|28092.6.peg.4703"/>
<reference evidence="1 2" key="1">
    <citation type="submission" date="2015-03" db="EMBL/GenBank/DDBJ databases">
        <title>Draft Genome Sequence of Burkholderia andropogonis type strain ICMP2807, isolated from Sorghum bicolor.</title>
        <authorList>
            <person name="Lopes-Santos L."/>
            <person name="Castro D.B."/>
            <person name="Ottoboni L.M."/>
            <person name="Park D."/>
            <person name="Weirc B.S."/>
            <person name="Destefano S.A."/>
        </authorList>
    </citation>
    <scope>NUCLEOTIDE SEQUENCE [LARGE SCALE GENOMIC DNA]</scope>
    <source>
        <strain evidence="1 2">ICMP2807</strain>
    </source>
</reference>
<evidence type="ECO:0000313" key="1">
    <source>
        <dbReference type="EMBL" id="KKB61971.1"/>
    </source>
</evidence>